<dbReference type="Pfam" id="PF16125">
    <property type="entry name" value="DUF4837"/>
    <property type="match status" value="1"/>
</dbReference>
<organism evidence="1">
    <name type="scientific">marine metagenome</name>
    <dbReference type="NCBI Taxonomy" id="408172"/>
    <lineage>
        <taxon>unclassified sequences</taxon>
        <taxon>metagenomes</taxon>
        <taxon>ecological metagenomes</taxon>
    </lineage>
</organism>
<name>A0A381PHG4_9ZZZZ</name>
<dbReference type="AlphaFoldDB" id="A0A381PHG4"/>
<dbReference type="PROSITE" id="PS51257">
    <property type="entry name" value="PROKAR_LIPOPROTEIN"/>
    <property type="match status" value="1"/>
</dbReference>
<reference evidence="1" key="1">
    <citation type="submission" date="2018-05" db="EMBL/GenBank/DDBJ databases">
        <authorList>
            <person name="Lanie J.A."/>
            <person name="Ng W.-L."/>
            <person name="Kazmierczak K.M."/>
            <person name="Andrzejewski T.M."/>
            <person name="Davidsen T.M."/>
            <person name="Wayne K.J."/>
            <person name="Tettelin H."/>
            <person name="Glass J.I."/>
            <person name="Rusch D."/>
            <person name="Podicherti R."/>
            <person name="Tsui H.-C.T."/>
            <person name="Winkler M.E."/>
        </authorList>
    </citation>
    <scope>NUCLEOTIDE SEQUENCE</scope>
</reference>
<dbReference type="InterPro" id="IPR032286">
    <property type="entry name" value="DUF4837"/>
</dbReference>
<protein>
    <recommendedName>
        <fullName evidence="2">DUF4837 domain-containing protein</fullName>
    </recommendedName>
</protein>
<evidence type="ECO:0008006" key="2">
    <source>
        <dbReference type="Google" id="ProtNLM"/>
    </source>
</evidence>
<dbReference type="EMBL" id="UINC01000984">
    <property type="protein sequence ID" value="SUZ66455.1"/>
    <property type="molecule type" value="Genomic_DNA"/>
</dbReference>
<gene>
    <name evidence="1" type="ORF">METZ01_LOCUS19309</name>
</gene>
<proteinExistence type="predicted"/>
<evidence type="ECO:0000313" key="1">
    <source>
        <dbReference type="EMBL" id="SUZ66455.1"/>
    </source>
</evidence>
<sequence length="338" mass="40234">MQFYRQFILSTLLFNFVLFSACEQKRVALGADNEIRIICSELDKEVLGEVLAAIFYDTLYTPQPEPYYYFKFSDPETYDNLKDQAYVVVGAVNRDPGNPGLQLLKKLLPEDQFRASSTNDPILFTRDVHANKQLFMIMNTGSADQLMAAAREKKQWIRKQFHDQFIRRQGRFLFGDDRNTELEKIIKKEHGWSIKIPWGWEMIRSMPDSNFVWIGREMPFQWISIHWKTGIYVKNELTAGQYLWNWPKNHYRSVQFSDYHFQLKNTKFKRHNAWRVDGVWETINEMEAKGGPFRSYLFYDEENDRTYHINMLIHNPGNDKSLYMRQLDLIAKTFKAVR</sequence>
<accession>A0A381PHG4</accession>